<keyword evidence="3 10" id="KW-0999">Mitochondrion inner membrane</keyword>
<feature type="region of interest" description="Disordered" evidence="11">
    <location>
        <begin position="23"/>
        <end position="53"/>
    </location>
</feature>
<protein>
    <recommendedName>
        <fullName evidence="10">Sensitive to high expression protein 9, mitochondrial</fullName>
    </recommendedName>
</protein>
<evidence type="ECO:0000313" key="13">
    <source>
        <dbReference type="Proteomes" id="UP001150569"/>
    </source>
</evidence>
<keyword evidence="5 10" id="KW-1133">Transmembrane helix</keyword>
<dbReference type="EMBL" id="JANBPT010000182">
    <property type="protein sequence ID" value="KAJ1926207.1"/>
    <property type="molecule type" value="Genomic_DNA"/>
</dbReference>
<evidence type="ECO:0000256" key="8">
    <source>
        <dbReference type="ARBA" id="ARBA00023136"/>
    </source>
</evidence>
<dbReference type="PANTHER" id="PTHR31961">
    <property type="entry name" value="SENSITIVE TO HIGH EXPRESSION PROTEIN 9, MITOCHONDRIAL"/>
    <property type="match status" value="1"/>
</dbReference>
<evidence type="ECO:0000256" key="3">
    <source>
        <dbReference type="ARBA" id="ARBA00022792"/>
    </source>
</evidence>
<evidence type="ECO:0000256" key="11">
    <source>
        <dbReference type="SAM" id="MobiDB-lite"/>
    </source>
</evidence>
<dbReference type="PANTHER" id="PTHR31961:SF3">
    <property type="entry name" value="SENSITIVE TO HIGH EXPRESSION PROTEIN 9, MITOCHONDRIAL"/>
    <property type="match status" value="1"/>
</dbReference>
<proteinExistence type="inferred from homology"/>
<comment type="function">
    <text evidence="9">Required for the maintenance of the structure of the mitochondrial inner membrane. Involved in mitochondrial morphology. Causes growth arrest when highly overexpressed.</text>
</comment>
<keyword evidence="6" id="KW-0175">Coiled coil</keyword>
<evidence type="ECO:0000256" key="10">
    <source>
        <dbReference type="RuleBase" id="RU364128"/>
    </source>
</evidence>
<keyword evidence="4 10" id="KW-0809">Transit peptide</keyword>
<sequence length="438" mass="48397">MATLRSLRSGARCLPPGLRAARAFSRAPVRSKERFPDDPSHSNSQSETPATRPAAANRLVAPWNQIKRWLTQYPSPTGAGAQGAPSEGQDESGTLHRLGAHWAKQVDLEALRQNPRLWVKLAAGGLNQVTGYHQIEQLKAAVFQQETEFVEARRALDAAKLAHTEAVSRRAEGQREINNLLQRKHLWIDADVTRFTELYRSEHANEQAEAQAKRVYEEQEKAVDQKYTDLVDAIRVRYHEEQLWSDKIRAAATYGTWAVLGLNLVVFVFVHVVIEPRKRRKILDHVEQVVDRANQDLCHDIQTRPPQWWESAANRLQLSLLTGPDNRSTGAPALAAAVVPPDTPSTPEPVAEAAAVVHDTIDPETKVVHSRVGPEADGADLDPDKAVSGIALSPVESSPVAPEALPRTYSQDDVIRHACESAILSCVLTAVITVWLGR</sequence>
<feature type="transmembrane region" description="Helical" evidence="10">
    <location>
        <begin position="254"/>
        <end position="274"/>
    </location>
</feature>
<comment type="caution">
    <text evidence="12">The sequence shown here is derived from an EMBL/GenBank/DDBJ whole genome shotgun (WGS) entry which is preliminary data.</text>
</comment>
<dbReference type="Proteomes" id="UP001150569">
    <property type="component" value="Unassembled WGS sequence"/>
</dbReference>
<keyword evidence="13" id="KW-1185">Reference proteome</keyword>
<feature type="region of interest" description="Disordered" evidence="11">
    <location>
        <begin position="73"/>
        <end position="93"/>
    </location>
</feature>
<comment type="subcellular location">
    <subcellularLocation>
        <location evidence="10">Mitochondrion inner membrane</location>
        <topology evidence="10">Multi-pass membrane protein</topology>
    </subcellularLocation>
</comment>
<dbReference type="Pfam" id="PF05546">
    <property type="entry name" value="She9_MDM33"/>
    <property type="match status" value="1"/>
</dbReference>
<keyword evidence="8 10" id="KW-0472">Membrane</keyword>
<dbReference type="OrthoDB" id="5595506at2759"/>
<evidence type="ECO:0000256" key="4">
    <source>
        <dbReference type="ARBA" id="ARBA00022946"/>
    </source>
</evidence>
<gene>
    <name evidence="12" type="primary">SHE9_1</name>
    <name evidence="12" type="ORF">IWQ60_003988</name>
</gene>
<comment type="similarity">
    <text evidence="1 10">Belongs to the SHE9 family.</text>
</comment>
<organism evidence="12 13">
    <name type="scientific">Tieghemiomyces parasiticus</name>
    <dbReference type="NCBI Taxonomy" id="78921"/>
    <lineage>
        <taxon>Eukaryota</taxon>
        <taxon>Fungi</taxon>
        <taxon>Fungi incertae sedis</taxon>
        <taxon>Zoopagomycota</taxon>
        <taxon>Kickxellomycotina</taxon>
        <taxon>Dimargaritomycetes</taxon>
        <taxon>Dimargaritales</taxon>
        <taxon>Dimargaritaceae</taxon>
        <taxon>Tieghemiomyces</taxon>
    </lineage>
</organism>
<feature type="compositionally biased region" description="Basic and acidic residues" evidence="11">
    <location>
        <begin position="30"/>
        <end position="40"/>
    </location>
</feature>
<dbReference type="GO" id="GO:0007007">
    <property type="term" value="P:inner mitochondrial membrane organization"/>
    <property type="evidence" value="ECO:0007669"/>
    <property type="project" value="TreeGrafter"/>
</dbReference>
<comment type="subunit">
    <text evidence="10">Homooligomer.</text>
</comment>
<keyword evidence="2 10" id="KW-0812">Transmembrane</keyword>
<evidence type="ECO:0000256" key="5">
    <source>
        <dbReference type="ARBA" id="ARBA00022989"/>
    </source>
</evidence>
<evidence type="ECO:0000256" key="1">
    <source>
        <dbReference type="ARBA" id="ARBA00007472"/>
    </source>
</evidence>
<accession>A0A9W8DZR4</accession>
<keyword evidence="7 10" id="KW-0496">Mitochondrion</keyword>
<dbReference type="AlphaFoldDB" id="A0A9W8DZR4"/>
<dbReference type="InterPro" id="IPR008839">
    <property type="entry name" value="MDM33_fungi"/>
</dbReference>
<evidence type="ECO:0000256" key="9">
    <source>
        <dbReference type="ARBA" id="ARBA00024807"/>
    </source>
</evidence>
<reference evidence="12" key="1">
    <citation type="submission" date="2022-07" db="EMBL/GenBank/DDBJ databases">
        <title>Phylogenomic reconstructions and comparative analyses of Kickxellomycotina fungi.</title>
        <authorList>
            <person name="Reynolds N.K."/>
            <person name="Stajich J.E."/>
            <person name="Barry K."/>
            <person name="Grigoriev I.V."/>
            <person name="Crous P."/>
            <person name="Smith M.E."/>
        </authorList>
    </citation>
    <scope>NUCLEOTIDE SEQUENCE</scope>
    <source>
        <strain evidence="12">RSA 861</strain>
    </source>
</reference>
<evidence type="ECO:0000256" key="7">
    <source>
        <dbReference type="ARBA" id="ARBA00023128"/>
    </source>
</evidence>
<evidence type="ECO:0000313" key="12">
    <source>
        <dbReference type="EMBL" id="KAJ1926207.1"/>
    </source>
</evidence>
<evidence type="ECO:0000256" key="2">
    <source>
        <dbReference type="ARBA" id="ARBA00022692"/>
    </source>
</evidence>
<comment type="caution">
    <text evidence="10">Lacks conserved residue(s) required for the propagation of feature annotation.</text>
</comment>
<evidence type="ECO:0000256" key="6">
    <source>
        <dbReference type="ARBA" id="ARBA00023054"/>
    </source>
</evidence>
<name>A0A9W8DZR4_9FUNG</name>
<dbReference type="GO" id="GO:0005743">
    <property type="term" value="C:mitochondrial inner membrane"/>
    <property type="evidence" value="ECO:0007669"/>
    <property type="project" value="UniProtKB-SubCell"/>
</dbReference>